<keyword evidence="2" id="KW-0645">Protease</keyword>
<accession>A0A3M0Z1U6</accession>
<protein>
    <submittedName>
        <fullName evidence="2">D-alanyl-D-alanine carboxypeptidase family protein</fullName>
    </submittedName>
</protein>
<dbReference type="InterPro" id="IPR009045">
    <property type="entry name" value="Zn_M74/Hedgehog-like"/>
</dbReference>
<dbReference type="PANTHER" id="PTHR34385">
    <property type="entry name" value="D-ALANYL-D-ALANINE CARBOXYPEPTIDASE"/>
    <property type="match status" value="1"/>
</dbReference>
<name>A0A3M0Z1U6_9BACT</name>
<reference evidence="2 3" key="1">
    <citation type="submission" date="2018-10" db="EMBL/GenBank/DDBJ databases">
        <title>Thermophilic Lithotrophy and Phototrophy in an Intertidal, Iron-rich, Geothermal Spring.</title>
        <authorList>
            <person name="Ward L.M."/>
            <person name="Idei A."/>
            <person name="Nakagawa M."/>
            <person name="Ueno Y."/>
            <person name="Fischer W."/>
            <person name="Mcglynn S.E."/>
        </authorList>
    </citation>
    <scope>NUCLEOTIDE SEQUENCE [LARGE SCALE GENOMIC DNA]</scope>
    <source>
        <strain evidence="2">J137</strain>
    </source>
</reference>
<dbReference type="InterPro" id="IPR052179">
    <property type="entry name" value="DD-CPase-like"/>
</dbReference>
<dbReference type="Gene3D" id="3.30.1380.10">
    <property type="match status" value="1"/>
</dbReference>
<dbReference type="EMBL" id="RFKV01000074">
    <property type="protein sequence ID" value="RMD77001.1"/>
    <property type="molecule type" value="Genomic_DNA"/>
</dbReference>
<dbReference type="AlphaFoldDB" id="A0A3M0Z1U6"/>
<dbReference type="PANTHER" id="PTHR34385:SF1">
    <property type="entry name" value="PEPTIDOGLYCAN L-ALANYL-D-GLUTAMATE ENDOPEPTIDASE CWLK"/>
    <property type="match status" value="1"/>
</dbReference>
<sequence length="371" mass="42314">MRKKVILIATASFVSLILVAYGSDVLKDQSVVDLSKNFQKETPIEIKNGFEISEDDSSKIALNGKVLSNQIVTAQSEFTARFTTNKEVELFDTNDAEILQFSKNENEYRYIVKISNLGPGENLRTIKLRTKINSTYNIQKNKEEFPISNRIELSWEIYREKEDLGFSQGYIPRFEGSGYIFDGDDLAANVSKRNSLTSDYAPKDLVDLNLDKKLITNTPKMFLRAEAADALVEMLKQLKKETGKDLVIASGYRSFRNQESTYTGWVKQFGKIEADRISARPGYSEHQLGTAVDFFSSDTGFQFTNEFDKSVVGKWLKENSYKFGFIQSYPEGKENITGYKHEAWHYRFVGYDTAKKVRESGLTLVEFLSNI</sequence>
<evidence type="ECO:0000313" key="2">
    <source>
        <dbReference type="EMBL" id="RMD77001.1"/>
    </source>
</evidence>
<feature type="domain" description="D-alanyl-D-alanine carboxypeptidase-like core" evidence="1">
    <location>
        <begin position="222"/>
        <end position="350"/>
    </location>
</feature>
<dbReference type="GO" id="GO:0004180">
    <property type="term" value="F:carboxypeptidase activity"/>
    <property type="evidence" value="ECO:0007669"/>
    <property type="project" value="UniProtKB-KW"/>
</dbReference>
<comment type="caution">
    <text evidence="2">The sequence shown here is derived from an EMBL/GenBank/DDBJ whole genome shotgun (WGS) entry which is preliminary data.</text>
</comment>
<gene>
    <name evidence="2" type="ORF">D6810_02240</name>
</gene>
<dbReference type="Proteomes" id="UP000269410">
    <property type="component" value="Unassembled WGS sequence"/>
</dbReference>
<dbReference type="InterPro" id="IPR058193">
    <property type="entry name" value="VanY/YodJ_core_dom"/>
</dbReference>
<evidence type="ECO:0000259" key="1">
    <source>
        <dbReference type="Pfam" id="PF02557"/>
    </source>
</evidence>
<evidence type="ECO:0000313" key="3">
    <source>
        <dbReference type="Proteomes" id="UP000269410"/>
    </source>
</evidence>
<dbReference type="SUPFAM" id="SSF55166">
    <property type="entry name" value="Hedgehog/DD-peptidase"/>
    <property type="match status" value="1"/>
</dbReference>
<dbReference type="InterPro" id="IPR003709">
    <property type="entry name" value="VanY-like_core_dom"/>
</dbReference>
<keyword evidence="2" id="KW-0121">Carboxypeptidase</keyword>
<dbReference type="GO" id="GO:0006508">
    <property type="term" value="P:proteolysis"/>
    <property type="evidence" value="ECO:0007669"/>
    <property type="project" value="InterPro"/>
</dbReference>
<dbReference type="Pfam" id="PF02557">
    <property type="entry name" value="VanY"/>
    <property type="match status" value="1"/>
</dbReference>
<keyword evidence="2" id="KW-0378">Hydrolase</keyword>
<dbReference type="CDD" id="cd14852">
    <property type="entry name" value="LD-carboxypeptidase"/>
    <property type="match status" value="1"/>
</dbReference>
<organism evidence="2 3">
    <name type="scientific">Candidatus Dojkabacteria bacterium</name>
    <dbReference type="NCBI Taxonomy" id="2099670"/>
    <lineage>
        <taxon>Bacteria</taxon>
        <taxon>Candidatus Dojkabacteria</taxon>
    </lineage>
</organism>
<proteinExistence type="predicted"/>